<evidence type="ECO:0000256" key="5">
    <source>
        <dbReference type="SAM" id="MobiDB-lite"/>
    </source>
</evidence>
<dbReference type="Gene3D" id="1.20.1250.20">
    <property type="entry name" value="MFS general substrate transporter like domains"/>
    <property type="match status" value="1"/>
</dbReference>
<evidence type="ECO:0000259" key="7">
    <source>
        <dbReference type="PROSITE" id="PS50850"/>
    </source>
</evidence>
<dbReference type="EMBL" id="FO904942">
    <property type="protein sequence ID" value="CDP31862.1"/>
    <property type="molecule type" value="Genomic_DNA"/>
</dbReference>
<gene>
    <name evidence="8" type="ORF">PODANS_7_3010</name>
</gene>
<evidence type="ECO:0000313" key="8">
    <source>
        <dbReference type="EMBL" id="CAP68391.1"/>
    </source>
</evidence>
<keyword evidence="3 6" id="KW-1133">Transmembrane helix</keyword>
<reference evidence="10" key="3">
    <citation type="journal article" date="2014" name="Genetics">
        <title>Maintaining two mating types: Structure of the mating type locus and its role in heterokaryosis in Podospora anserina.</title>
        <authorList>
            <person name="Grognet P."/>
            <person name="Bidard F."/>
            <person name="Kuchly C."/>
            <person name="Tong L.C.H."/>
            <person name="Coppin E."/>
            <person name="Benkhali J.A."/>
            <person name="Couloux A."/>
            <person name="Wincker P."/>
            <person name="Debuchy R."/>
            <person name="Silar P."/>
        </authorList>
    </citation>
    <scope>GENOME REANNOTATION</scope>
    <source>
        <strain evidence="10">S / ATCC MYA-4624 / DSM 980 / FGSC 10383</strain>
    </source>
</reference>
<sequence>MSKAATTTYTVELPSDAENASRSTARASFQVDDSPPSEDGQAQGLTKSVLLKLASAAFSFFVSGVNDGSIGALIPHIIRDYGVTTAIVSALYTGIVLTQTRYAASFVGWLSAALSNTHLNHRLDLGAMMVLGAAFQVVAHALRAWPTPPFGLFITTFWFASIGQAFQDTQANTYVATEKGLTVHRWLGFIHAMYMAGCLVAPFAASPIASSPSGDGSSQWYLFYTVPLGLGVANLALAMVAFRDTFRLRPRVRALDPGTVAPEKSASALIKETLTTRSVWVISLFFFFHLGVCVTAGGWVVEYLVDVRDGDLRQMGYVPAGFSGGCLLGRLLLPDPTHKFGERRMIFIYCLFCLAFQLVFWLVPNIIAASVAISFLGFFLGPFFATALGVGTRLFPPDIRSTALPFLFVFAQLGGSLFPIVTGILGAHVGVSVLQPVLAGLISASAIVWLFVPQPQTKRE</sequence>
<feature type="compositionally biased region" description="Polar residues" evidence="5">
    <location>
        <begin position="1"/>
        <end position="10"/>
    </location>
</feature>
<feature type="transmembrane region" description="Helical" evidence="6">
    <location>
        <begin position="433"/>
        <end position="452"/>
    </location>
</feature>
<keyword evidence="10" id="KW-1185">Reference proteome</keyword>
<dbReference type="PROSITE" id="PS50850">
    <property type="entry name" value="MFS"/>
    <property type="match status" value="1"/>
</dbReference>
<dbReference type="VEuPathDB" id="FungiDB:PODANS_7_3010"/>
<dbReference type="GO" id="GO:0016020">
    <property type="term" value="C:membrane"/>
    <property type="evidence" value="ECO:0007669"/>
    <property type="project" value="UniProtKB-SubCell"/>
</dbReference>
<dbReference type="InterPro" id="IPR020846">
    <property type="entry name" value="MFS_dom"/>
</dbReference>
<keyword evidence="4 6" id="KW-0472">Membrane</keyword>
<feature type="transmembrane region" description="Helical" evidence="6">
    <location>
        <begin position="345"/>
        <end position="363"/>
    </location>
</feature>
<keyword evidence="2 6" id="KW-0812">Transmembrane</keyword>
<dbReference type="InterPro" id="IPR036259">
    <property type="entry name" value="MFS_trans_sf"/>
</dbReference>
<evidence type="ECO:0000256" key="3">
    <source>
        <dbReference type="ARBA" id="ARBA00022989"/>
    </source>
</evidence>
<evidence type="ECO:0000313" key="9">
    <source>
        <dbReference type="EMBL" id="CDP31862.1"/>
    </source>
</evidence>
<feature type="transmembrane region" description="Helical" evidence="6">
    <location>
        <begin position="369"/>
        <end position="391"/>
    </location>
</feature>
<evidence type="ECO:0000256" key="2">
    <source>
        <dbReference type="ARBA" id="ARBA00022692"/>
    </source>
</evidence>
<feature type="transmembrane region" description="Helical" evidence="6">
    <location>
        <begin position="316"/>
        <end position="333"/>
    </location>
</feature>
<dbReference type="EMBL" id="CU633900">
    <property type="protein sequence ID" value="CAP68391.1"/>
    <property type="molecule type" value="Genomic_DNA"/>
</dbReference>
<reference evidence="8" key="2">
    <citation type="submission" date="2008-07" db="EMBL/GenBank/DDBJ databases">
        <authorList>
            <person name="Genoscope - CEA"/>
        </authorList>
    </citation>
    <scope>NUCLEOTIDE SEQUENCE</scope>
    <source>
        <strain evidence="8">S mat+</strain>
    </source>
</reference>
<dbReference type="SUPFAM" id="SSF103473">
    <property type="entry name" value="MFS general substrate transporter"/>
    <property type="match status" value="1"/>
</dbReference>
<proteinExistence type="predicted"/>
<feature type="transmembrane region" description="Helical" evidence="6">
    <location>
        <begin position="403"/>
        <end position="427"/>
    </location>
</feature>
<feature type="transmembrane region" description="Helical" evidence="6">
    <location>
        <begin position="186"/>
        <end position="209"/>
    </location>
</feature>
<comment type="subcellular location">
    <subcellularLocation>
        <location evidence="1">Membrane</location>
        <topology evidence="1">Multi-pass membrane protein</topology>
    </subcellularLocation>
</comment>
<evidence type="ECO:0000256" key="6">
    <source>
        <dbReference type="SAM" id="Phobius"/>
    </source>
</evidence>
<feature type="transmembrane region" description="Helical" evidence="6">
    <location>
        <begin position="279"/>
        <end position="301"/>
    </location>
</feature>
<feature type="transmembrane region" description="Helical" evidence="6">
    <location>
        <begin position="221"/>
        <end position="242"/>
    </location>
</feature>
<dbReference type="RefSeq" id="XP_001907718.1">
    <property type="nucleotide sequence ID" value="XM_001907683.1"/>
</dbReference>
<protein>
    <submittedName>
        <fullName evidence="8">Podospora anserina S mat+ genomic DNA chromosome 7, supercontig 1</fullName>
    </submittedName>
    <submittedName>
        <fullName evidence="9">Transporter</fullName>
    </submittedName>
</protein>
<dbReference type="InterPro" id="IPR051788">
    <property type="entry name" value="MFS_Transporter"/>
</dbReference>
<dbReference type="InterPro" id="IPR011701">
    <property type="entry name" value="MFS"/>
</dbReference>
<organism evidence="8">
    <name type="scientific">Podospora anserina (strain S / ATCC MYA-4624 / DSM 980 / FGSC 10383)</name>
    <name type="common">Pleurage anserina</name>
    <dbReference type="NCBI Taxonomy" id="515849"/>
    <lineage>
        <taxon>Eukaryota</taxon>
        <taxon>Fungi</taxon>
        <taxon>Dikarya</taxon>
        <taxon>Ascomycota</taxon>
        <taxon>Pezizomycotina</taxon>
        <taxon>Sordariomycetes</taxon>
        <taxon>Sordariomycetidae</taxon>
        <taxon>Sordariales</taxon>
        <taxon>Podosporaceae</taxon>
        <taxon>Podospora</taxon>
        <taxon>Podospora anserina</taxon>
    </lineage>
</organism>
<reference evidence="8 10" key="1">
    <citation type="journal article" date="2008" name="Genome Biol.">
        <title>The genome sequence of the model ascomycete fungus Podospora anserina.</title>
        <authorList>
            <person name="Espagne E."/>
            <person name="Lespinet O."/>
            <person name="Malagnac F."/>
            <person name="Da Silva C."/>
            <person name="Jaillon O."/>
            <person name="Porcel B.M."/>
            <person name="Couloux A."/>
            <person name="Aury J.-M."/>
            <person name="Segurens B."/>
            <person name="Poulain J."/>
            <person name="Anthouard V."/>
            <person name="Grossetete S."/>
            <person name="Khalili H."/>
            <person name="Coppin E."/>
            <person name="Dequard-Chablat M."/>
            <person name="Picard M."/>
            <person name="Contamine V."/>
            <person name="Arnaise S."/>
            <person name="Bourdais A."/>
            <person name="Berteaux-Lecellier V."/>
            <person name="Gautheret D."/>
            <person name="de Vries R.P."/>
            <person name="Battaglia E."/>
            <person name="Coutinho P.M."/>
            <person name="Danchin E.G.J."/>
            <person name="Henrissat B."/>
            <person name="El Khoury R."/>
            <person name="Sainsard-Chanet A."/>
            <person name="Boivin A."/>
            <person name="Pinan-Lucarre B."/>
            <person name="Sellem C.H."/>
            <person name="Debuchy R."/>
            <person name="Wincker P."/>
            <person name="Weissenbach J."/>
            <person name="Silar P."/>
        </authorList>
    </citation>
    <scope>NUCLEOTIDE SEQUENCE [LARGE SCALE GENOMIC DNA]</scope>
    <source>
        <strain evidence="10">S / ATCC MYA-4624 / DSM 980 / FGSC 10383</strain>
        <strain evidence="8">S mat+</strain>
    </source>
</reference>
<feature type="transmembrane region" description="Helical" evidence="6">
    <location>
        <begin position="148"/>
        <end position="166"/>
    </location>
</feature>
<dbReference type="HOGENOM" id="CLU_021993_3_1_1"/>
<dbReference type="Proteomes" id="UP000001197">
    <property type="component" value="Chromosome 7"/>
</dbReference>
<evidence type="ECO:0000256" key="1">
    <source>
        <dbReference type="ARBA" id="ARBA00004141"/>
    </source>
</evidence>
<dbReference type="PANTHER" id="PTHR23514:SF16">
    <property type="entry name" value="TRANSPORTER, PUTATIVE (AFU_ORTHOLOGUE AFUA_2G17270)-RELATED"/>
    <property type="match status" value="1"/>
</dbReference>
<feature type="compositionally biased region" description="Polar residues" evidence="5">
    <location>
        <begin position="18"/>
        <end position="27"/>
    </location>
</feature>
<dbReference type="PANTHER" id="PTHR23514">
    <property type="entry name" value="BYPASS OF STOP CODON PROTEIN 6"/>
    <property type="match status" value="1"/>
</dbReference>
<evidence type="ECO:0000256" key="4">
    <source>
        <dbReference type="ARBA" id="ARBA00023136"/>
    </source>
</evidence>
<dbReference type="FunFam" id="1.20.1250.20:FF:000286">
    <property type="entry name" value="MFS efflux transporter"/>
    <property type="match status" value="1"/>
</dbReference>
<dbReference type="OrthoDB" id="413079at2759"/>
<dbReference type="GeneID" id="6191925"/>
<dbReference type="AlphaFoldDB" id="B2AVG7"/>
<dbReference type="GO" id="GO:0022857">
    <property type="term" value="F:transmembrane transporter activity"/>
    <property type="evidence" value="ECO:0007669"/>
    <property type="project" value="InterPro"/>
</dbReference>
<evidence type="ECO:0000313" key="10">
    <source>
        <dbReference type="Proteomes" id="UP000001197"/>
    </source>
</evidence>
<feature type="region of interest" description="Disordered" evidence="5">
    <location>
        <begin position="1"/>
        <end position="42"/>
    </location>
</feature>
<name>B2AVG7_PODAN</name>
<reference evidence="9" key="4">
    <citation type="submission" date="2014-09" db="EMBL/GenBank/DDBJ databases">
        <title>Maintaining two mating types: Structure of the mating type locus and its role in heterokaryosis in Podospora anserina.</title>
        <authorList>
            <person name="Grognet P."/>
            <person name="Bidard F."/>
            <person name="Kuchly C."/>
            <person name="Chan Ho Tong L."/>
            <person name="Coppin E."/>
            <person name="Ait Benkhali J."/>
            <person name="Couloux A."/>
            <person name="Wincker P."/>
            <person name="Debuchy R."/>
            <person name="Silar P."/>
        </authorList>
    </citation>
    <scope>NUCLEOTIDE SEQUENCE</scope>
</reference>
<dbReference type="eggNOG" id="ENOG502QU6M">
    <property type="taxonomic scope" value="Eukaryota"/>
</dbReference>
<dbReference type="Pfam" id="PF07690">
    <property type="entry name" value="MFS_1"/>
    <property type="match status" value="1"/>
</dbReference>
<accession>B2AVG7</accession>
<feature type="domain" description="Major facilitator superfamily (MFS) profile" evidence="7">
    <location>
        <begin position="52"/>
        <end position="458"/>
    </location>
</feature>
<dbReference type="KEGG" id="pan:PODANSg4753"/>